<dbReference type="Gene3D" id="3.10.10.10">
    <property type="entry name" value="HIV Type 1 Reverse Transcriptase, subunit A, domain 1"/>
    <property type="match status" value="1"/>
</dbReference>
<dbReference type="AlphaFoldDB" id="A0AAV7E4A1"/>
<reference evidence="3 4" key="1">
    <citation type="submission" date="2021-07" db="EMBL/GenBank/DDBJ databases">
        <title>The Aristolochia fimbriata genome: insights into angiosperm evolution, floral development and chemical biosynthesis.</title>
        <authorList>
            <person name="Jiao Y."/>
        </authorList>
    </citation>
    <scope>NUCLEOTIDE SEQUENCE [LARGE SCALE GENOMIC DNA]</scope>
    <source>
        <strain evidence="3">IBCAS-2021</strain>
        <tissue evidence="3">Leaf</tissue>
    </source>
</reference>
<dbReference type="PANTHER" id="PTHR24559:SF439">
    <property type="entry name" value="RETROTRANSPOSON, UNCLASSIFIED-LIKE PROTEIN"/>
    <property type="match status" value="1"/>
</dbReference>
<evidence type="ECO:0000313" key="4">
    <source>
        <dbReference type="Proteomes" id="UP000825729"/>
    </source>
</evidence>
<comment type="caution">
    <text evidence="3">The sequence shown here is derived from an EMBL/GenBank/DDBJ whole genome shotgun (WGS) entry which is preliminary data.</text>
</comment>
<feature type="region of interest" description="Disordered" evidence="1">
    <location>
        <begin position="43"/>
        <end position="91"/>
    </location>
</feature>
<gene>
    <name evidence="3" type="ORF">H6P81_018476</name>
</gene>
<keyword evidence="4" id="KW-1185">Reference proteome</keyword>
<dbReference type="Proteomes" id="UP000825729">
    <property type="component" value="Unassembled WGS sequence"/>
</dbReference>
<dbReference type="PANTHER" id="PTHR24559">
    <property type="entry name" value="TRANSPOSON TY3-I GAG-POL POLYPROTEIN"/>
    <property type="match status" value="1"/>
</dbReference>
<accession>A0AAV7E4A1</accession>
<evidence type="ECO:0000256" key="1">
    <source>
        <dbReference type="SAM" id="MobiDB-lite"/>
    </source>
</evidence>
<evidence type="ECO:0000259" key="2">
    <source>
        <dbReference type="Pfam" id="PF00078"/>
    </source>
</evidence>
<dbReference type="SUPFAM" id="SSF56672">
    <property type="entry name" value="DNA/RNA polymerases"/>
    <property type="match status" value="1"/>
</dbReference>
<dbReference type="EMBL" id="JAINDJ010000007">
    <property type="protein sequence ID" value="KAG9442622.1"/>
    <property type="molecule type" value="Genomic_DNA"/>
</dbReference>
<evidence type="ECO:0000313" key="3">
    <source>
        <dbReference type="EMBL" id="KAG9442622.1"/>
    </source>
</evidence>
<organism evidence="3 4">
    <name type="scientific">Aristolochia fimbriata</name>
    <name type="common">White veined hardy Dutchman's pipe vine</name>
    <dbReference type="NCBI Taxonomy" id="158543"/>
    <lineage>
        <taxon>Eukaryota</taxon>
        <taxon>Viridiplantae</taxon>
        <taxon>Streptophyta</taxon>
        <taxon>Embryophyta</taxon>
        <taxon>Tracheophyta</taxon>
        <taxon>Spermatophyta</taxon>
        <taxon>Magnoliopsida</taxon>
        <taxon>Magnoliidae</taxon>
        <taxon>Piperales</taxon>
        <taxon>Aristolochiaceae</taxon>
        <taxon>Aristolochia</taxon>
    </lineage>
</organism>
<dbReference type="InterPro" id="IPR043128">
    <property type="entry name" value="Rev_trsase/Diguanyl_cyclase"/>
</dbReference>
<dbReference type="CDD" id="cd01647">
    <property type="entry name" value="RT_LTR"/>
    <property type="match status" value="1"/>
</dbReference>
<proteinExistence type="predicted"/>
<sequence length="605" mass="68539">MIFLKIPFLKPSATNFLQIPYYILQSDFFSKFPTQVAALKQPSQATFPKQTSPQVASPKQTTTQVVSPKKSAHNSQPAHGHKLAAATPKPAQHNVPILRYIPQSRRKKGEAPLVACHKSQTLTPLPEKVTLPLPKLERSIVKQLSNQQQLPSTRSNEGFDPNSYRLMARARGNHTKDEIHAKPPVTLPVLTPEQEKLRNEGQRINQGHLGLDYEKQKPIKIYTSQAKSVKISRKASVDVHQVLVGQTPTEKKDATKPVEEELVLKEAPAEFEEEGQATVDELKKVDLGTTEDPRPTFLSASLTAEEEAEYMALLREYRDIFAWNYTEMPGLDPQAAVHKLVVHPSIRLIKQSQRRFRPELVPKIEKEVNKLIAANFIRQVKYPSWIANIVPVKKKTGQIRVGIDYRDLNKACPKGDFPLPITKLMVDATTGHEALSFMDGSSGYNQIRMDPKDEELTAFCMPKGIFCYKVMSFGLKNAGATYQRAMQNIFDDFLHKRVECYVDDLVVKTKQRADHLLDLRAVLELLRWFQLKMNPLKCSFGVTSGKLLGFIIHHRGIKIDQSKIDAIQKMSEPRNVSELKRFQGHLAYIRRFILNIAGRCHLLSV</sequence>
<dbReference type="InterPro" id="IPR053134">
    <property type="entry name" value="RNA-dir_DNA_polymerase"/>
</dbReference>
<dbReference type="InterPro" id="IPR000477">
    <property type="entry name" value="RT_dom"/>
</dbReference>
<dbReference type="Gene3D" id="3.30.70.270">
    <property type="match status" value="2"/>
</dbReference>
<dbReference type="Pfam" id="PF00078">
    <property type="entry name" value="RVT_1"/>
    <property type="match status" value="1"/>
</dbReference>
<protein>
    <recommendedName>
        <fullName evidence="2">Reverse transcriptase domain-containing protein</fullName>
    </recommendedName>
</protein>
<feature type="compositionally biased region" description="Polar residues" evidence="1">
    <location>
        <begin position="43"/>
        <end position="66"/>
    </location>
</feature>
<feature type="domain" description="Reverse transcriptase" evidence="2">
    <location>
        <begin position="392"/>
        <end position="552"/>
    </location>
</feature>
<dbReference type="InterPro" id="IPR043502">
    <property type="entry name" value="DNA/RNA_pol_sf"/>
</dbReference>
<name>A0AAV7E4A1_ARIFI</name>